<dbReference type="PANTHER" id="PTHR44169:SF6">
    <property type="entry name" value="NADPH-DEPENDENT 1-ACYLDIHYDROXYACETONE PHOSPHATE REDUCTASE"/>
    <property type="match status" value="1"/>
</dbReference>
<dbReference type="GO" id="GO:0016491">
    <property type="term" value="F:oxidoreductase activity"/>
    <property type="evidence" value="ECO:0007669"/>
    <property type="project" value="UniProtKB-KW"/>
</dbReference>
<dbReference type="Proteomes" id="UP000658656">
    <property type="component" value="Unassembled WGS sequence"/>
</dbReference>
<keyword evidence="6" id="KW-1185">Reference proteome</keyword>
<dbReference type="AlphaFoldDB" id="A0A8H9IVX3"/>
<sequence length="268" mass="28413">MSAKTRVLITGCATGIGRAAAIELTRRGYEVVATARNPAVLADLAVAERHRLDVTSDEQVADLVNRTAPVDVLINNAGVGVHGPLEAIPLTEIERVFATNLFGALRVTKALLPGFRERGGATIVNISSPAGRATRPLTGTYGGSKAALELMSESLSFELEPTGARVILVEPGAVSSAFGASRGRYTLDVEPYRTIVAQWAGVLANSRRNSASTPEEVAAVVADVLETEKRPFSRHPVGAEAAALLRQRAECDDDAYRERVWGKLRGGS</sequence>
<feature type="domain" description="Ketoreductase" evidence="4">
    <location>
        <begin position="5"/>
        <end position="205"/>
    </location>
</feature>
<name>A0A8H9IVX3_9PSEU</name>
<gene>
    <name evidence="5" type="ORF">GCM10017566_07010</name>
</gene>
<evidence type="ECO:0000256" key="3">
    <source>
        <dbReference type="RuleBase" id="RU000363"/>
    </source>
</evidence>
<keyword evidence="2" id="KW-0560">Oxidoreductase</keyword>
<evidence type="ECO:0000313" key="6">
    <source>
        <dbReference type="Proteomes" id="UP000658656"/>
    </source>
</evidence>
<dbReference type="RefSeq" id="WP_145936421.1">
    <property type="nucleotide sequence ID" value="NZ_BNAV01000001.1"/>
</dbReference>
<evidence type="ECO:0000256" key="2">
    <source>
        <dbReference type="ARBA" id="ARBA00023002"/>
    </source>
</evidence>
<evidence type="ECO:0000259" key="4">
    <source>
        <dbReference type="SMART" id="SM00822"/>
    </source>
</evidence>
<dbReference type="InterPro" id="IPR020904">
    <property type="entry name" value="Sc_DH/Rdtase_CS"/>
</dbReference>
<dbReference type="PROSITE" id="PS00061">
    <property type="entry name" value="ADH_SHORT"/>
    <property type="match status" value="1"/>
</dbReference>
<dbReference type="CDD" id="cd05374">
    <property type="entry name" value="17beta-HSD-like_SDR_c"/>
    <property type="match status" value="1"/>
</dbReference>
<proteinExistence type="inferred from homology"/>
<accession>A0A8H9IVX3</accession>
<comment type="similarity">
    <text evidence="1 3">Belongs to the short-chain dehydrogenases/reductases (SDR) family.</text>
</comment>
<dbReference type="Gene3D" id="3.40.50.720">
    <property type="entry name" value="NAD(P)-binding Rossmann-like Domain"/>
    <property type="match status" value="1"/>
</dbReference>
<protein>
    <submittedName>
        <fullName evidence="5">Putative short-chain dehydrogenase/reductase</fullName>
    </submittedName>
</protein>
<dbReference type="PRINTS" id="PR00080">
    <property type="entry name" value="SDRFAMILY"/>
</dbReference>
<dbReference type="EMBL" id="BNAV01000001">
    <property type="protein sequence ID" value="GHF36506.1"/>
    <property type="molecule type" value="Genomic_DNA"/>
</dbReference>
<comment type="caution">
    <text evidence="5">The sequence shown here is derived from an EMBL/GenBank/DDBJ whole genome shotgun (WGS) entry which is preliminary data.</text>
</comment>
<dbReference type="OrthoDB" id="3178062at2"/>
<evidence type="ECO:0000256" key="1">
    <source>
        <dbReference type="ARBA" id="ARBA00006484"/>
    </source>
</evidence>
<dbReference type="InterPro" id="IPR036291">
    <property type="entry name" value="NAD(P)-bd_dom_sf"/>
</dbReference>
<reference evidence="5" key="1">
    <citation type="journal article" date="2014" name="Int. J. Syst. Evol. Microbiol.">
        <title>Complete genome sequence of Corynebacterium casei LMG S-19264T (=DSM 44701T), isolated from a smear-ripened cheese.</title>
        <authorList>
            <consortium name="US DOE Joint Genome Institute (JGI-PGF)"/>
            <person name="Walter F."/>
            <person name="Albersmeier A."/>
            <person name="Kalinowski J."/>
            <person name="Ruckert C."/>
        </authorList>
    </citation>
    <scope>NUCLEOTIDE SEQUENCE</scope>
    <source>
        <strain evidence="5">CGMCC 4.7679</strain>
    </source>
</reference>
<dbReference type="PANTHER" id="PTHR44169">
    <property type="entry name" value="NADPH-DEPENDENT 1-ACYLDIHYDROXYACETONE PHOSPHATE REDUCTASE"/>
    <property type="match status" value="1"/>
</dbReference>
<evidence type="ECO:0000313" key="5">
    <source>
        <dbReference type="EMBL" id="GHF36506.1"/>
    </source>
</evidence>
<dbReference type="InterPro" id="IPR057326">
    <property type="entry name" value="KR_dom"/>
</dbReference>
<dbReference type="SUPFAM" id="SSF51735">
    <property type="entry name" value="NAD(P)-binding Rossmann-fold domains"/>
    <property type="match status" value="1"/>
</dbReference>
<dbReference type="InterPro" id="IPR002347">
    <property type="entry name" value="SDR_fam"/>
</dbReference>
<dbReference type="SMART" id="SM00822">
    <property type="entry name" value="PKS_KR"/>
    <property type="match status" value="1"/>
</dbReference>
<reference evidence="5" key="2">
    <citation type="submission" date="2020-09" db="EMBL/GenBank/DDBJ databases">
        <authorList>
            <person name="Sun Q."/>
            <person name="Zhou Y."/>
        </authorList>
    </citation>
    <scope>NUCLEOTIDE SEQUENCE</scope>
    <source>
        <strain evidence="5">CGMCC 4.7679</strain>
    </source>
</reference>
<dbReference type="Pfam" id="PF00106">
    <property type="entry name" value="adh_short"/>
    <property type="match status" value="1"/>
</dbReference>
<dbReference type="PRINTS" id="PR00081">
    <property type="entry name" value="GDHRDH"/>
</dbReference>
<organism evidence="5 6">
    <name type="scientific">Amycolatopsis bartoniae</name>
    <dbReference type="NCBI Taxonomy" id="941986"/>
    <lineage>
        <taxon>Bacteria</taxon>
        <taxon>Bacillati</taxon>
        <taxon>Actinomycetota</taxon>
        <taxon>Actinomycetes</taxon>
        <taxon>Pseudonocardiales</taxon>
        <taxon>Pseudonocardiaceae</taxon>
        <taxon>Amycolatopsis</taxon>
    </lineage>
</organism>